<proteinExistence type="inferred from homology"/>
<dbReference type="Proteomes" id="UP000179264">
    <property type="component" value="Unassembled WGS sequence"/>
</dbReference>
<dbReference type="EMBL" id="MHVL01000032">
    <property type="protein sequence ID" value="OHA92897.1"/>
    <property type="molecule type" value="Genomic_DNA"/>
</dbReference>
<reference evidence="11 12" key="1">
    <citation type="journal article" date="2016" name="Nat. Commun.">
        <title>Thousands of microbial genomes shed light on interconnected biogeochemical processes in an aquifer system.</title>
        <authorList>
            <person name="Anantharaman K."/>
            <person name="Brown C.T."/>
            <person name="Hug L.A."/>
            <person name="Sharon I."/>
            <person name="Castelle C.J."/>
            <person name="Probst A.J."/>
            <person name="Thomas B.C."/>
            <person name="Singh A."/>
            <person name="Wilkins M.J."/>
            <person name="Karaoz U."/>
            <person name="Brodie E.L."/>
            <person name="Williams K.H."/>
            <person name="Hubbard S.S."/>
            <person name="Banfield J.F."/>
        </authorList>
    </citation>
    <scope>NUCLEOTIDE SEQUENCE [LARGE SCALE GENOMIC DNA]</scope>
</reference>
<evidence type="ECO:0000256" key="3">
    <source>
        <dbReference type="ARBA" id="ARBA00022884"/>
    </source>
</evidence>
<comment type="subunit">
    <text evidence="7">Part of the 30S ribosomal subunit. Contacts protein S5. The interaction surface between S4 and S5 is involved in control of translational fidelity.</text>
</comment>
<comment type="function">
    <text evidence="7">With S5 and S12 plays an important role in translational accuracy.</text>
</comment>
<keyword evidence="2 7" id="KW-0699">rRNA-binding</keyword>
<evidence type="ECO:0000256" key="6">
    <source>
        <dbReference type="ARBA" id="ARBA00035254"/>
    </source>
</evidence>
<keyword evidence="5 7" id="KW-0687">Ribonucleoprotein</keyword>
<dbReference type="PANTHER" id="PTHR11831:SF4">
    <property type="entry name" value="SMALL RIBOSOMAL SUBUNIT PROTEIN US4M"/>
    <property type="match status" value="1"/>
</dbReference>
<dbReference type="AlphaFoldDB" id="A0A1G2T6J1"/>
<dbReference type="PANTHER" id="PTHR11831">
    <property type="entry name" value="30S 40S RIBOSOMAL PROTEIN"/>
    <property type="match status" value="1"/>
</dbReference>
<dbReference type="Gene3D" id="3.10.290.10">
    <property type="entry name" value="RNA-binding S4 domain"/>
    <property type="match status" value="1"/>
</dbReference>
<evidence type="ECO:0000256" key="7">
    <source>
        <dbReference type="HAMAP-Rule" id="MF_01306"/>
    </source>
</evidence>
<evidence type="ECO:0000256" key="1">
    <source>
        <dbReference type="ARBA" id="ARBA00007465"/>
    </source>
</evidence>
<dbReference type="CDD" id="cd00165">
    <property type="entry name" value="S4"/>
    <property type="match status" value="1"/>
</dbReference>
<dbReference type="SMART" id="SM00363">
    <property type="entry name" value="S4"/>
    <property type="match status" value="1"/>
</dbReference>
<sequence>MIIGPKYKIARRLGAPIFEKTQTQKYALHLERKGKKRGFSKAKSEYGLQLNEKQKARFTYGLSERQFSNYVRKALEKKGVNASATIFEFLEMRLDNIIYRLGFSGTRMGARQIVSHGHITVNGKRVNTPSRNVREGDKIEIRPSSKLKPLFANLDERIKNITVPGWIKFDTTNKVSEIQGKPMYVQNENMFDLNTVIEFYSR</sequence>
<feature type="domain" description="Small ribosomal subunit protein uS4 N-terminal" evidence="10">
    <location>
        <begin position="1"/>
        <end position="91"/>
    </location>
</feature>
<dbReference type="GO" id="GO:0019843">
    <property type="term" value="F:rRNA binding"/>
    <property type="evidence" value="ECO:0007669"/>
    <property type="project" value="UniProtKB-UniRule"/>
</dbReference>
<evidence type="ECO:0000256" key="4">
    <source>
        <dbReference type="ARBA" id="ARBA00022980"/>
    </source>
</evidence>
<dbReference type="NCBIfam" id="NF003717">
    <property type="entry name" value="PRK05327.1"/>
    <property type="match status" value="1"/>
</dbReference>
<dbReference type="InterPro" id="IPR005709">
    <property type="entry name" value="Ribosomal_uS4_bac-type"/>
</dbReference>
<evidence type="ECO:0000313" key="12">
    <source>
        <dbReference type="Proteomes" id="UP000179264"/>
    </source>
</evidence>
<dbReference type="InterPro" id="IPR022801">
    <property type="entry name" value="Ribosomal_uS4"/>
</dbReference>
<keyword evidence="4 7" id="KW-0689">Ribosomal protein</keyword>
<comment type="similarity">
    <text evidence="1 7 8">Belongs to the universal ribosomal protein uS4 family.</text>
</comment>
<dbReference type="GO" id="GO:0015935">
    <property type="term" value="C:small ribosomal subunit"/>
    <property type="evidence" value="ECO:0007669"/>
    <property type="project" value="InterPro"/>
</dbReference>
<dbReference type="Pfam" id="PF00163">
    <property type="entry name" value="Ribosomal_S4"/>
    <property type="match status" value="1"/>
</dbReference>
<dbReference type="NCBIfam" id="TIGR01017">
    <property type="entry name" value="rpsD_bact"/>
    <property type="match status" value="1"/>
</dbReference>
<dbReference type="PROSITE" id="PS00632">
    <property type="entry name" value="RIBOSOMAL_S4"/>
    <property type="match status" value="1"/>
</dbReference>
<dbReference type="FunFam" id="3.10.290.10:FF:000001">
    <property type="entry name" value="30S ribosomal protein S4"/>
    <property type="match status" value="1"/>
</dbReference>
<dbReference type="GO" id="GO:0042274">
    <property type="term" value="P:ribosomal small subunit biogenesis"/>
    <property type="evidence" value="ECO:0007669"/>
    <property type="project" value="TreeGrafter"/>
</dbReference>
<dbReference type="PROSITE" id="PS50889">
    <property type="entry name" value="S4"/>
    <property type="match status" value="1"/>
</dbReference>
<dbReference type="SUPFAM" id="SSF55174">
    <property type="entry name" value="Alpha-L RNA-binding motif"/>
    <property type="match status" value="1"/>
</dbReference>
<dbReference type="Gene3D" id="1.10.1050.10">
    <property type="entry name" value="Ribosomal Protein S4 Delta 41, Chain A, domain 1"/>
    <property type="match status" value="1"/>
</dbReference>
<dbReference type="InterPro" id="IPR018079">
    <property type="entry name" value="Ribosomal_uS4_CS"/>
</dbReference>
<name>A0A1G2T6J1_9BACT</name>
<dbReference type="GO" id="GO:0003735">
    <property type="term" value="F:structural constituent of ribosome"/>
    <property type="evidence" value="ECO:0007669"/>
    <property type="project" value="InterPro"/>
</dbReference>
<evidence type="ECO:0000256" key="2">
    <source>
        <dbReference type="ARBA" id="ARBA00022730"/>
    </source>
</evidence>
<accession>A0A1G2T6J1</accession>
<protein>
    <recommendedName>
        <fullName evidence="6 7">Small ribosomal subunit protein uS4</fullName>
    </recommendedName>
</protein>
<dbReference type="InterPro" id="IPR036986">
    <property type="entry name" value="S4_RNA-bd_sf"/>
</dbReference>
<comment type="function">
    <text evidence="7">One of the primary rRNA binding proteins, it binds directly to 16S rRNA where it nucleates assembly of the body of the 30S subunit.</text>
</comment>
<dbReference type="HAMAP" id="MF_01306_B">
    <property type="entry name" value="Ribosomal_uS4_B"/>
    <property type="match status" value="1"/>
</dbReference>
<evidence type="ECO:0000259" key="10">
    <source>
        <dbReference type="SMART" id="SM01390"/>
    </source>
</evidence>
<comment type="caution">
    <text evidence="11">The sequence shown here is derived from an EMBL/GenBank/DDBJ whole genome shotgun (WGS) entry which is preliminary data.</text>
</comment>
<evidence type="ECO:0000256" key="5">
    <source>
        <dbReference type="ARBA" id="ARBA00023274"/>
    </source>
</evidence>
<dbReference type="InterPro" id="IPR001912">
    <property type="entry name" value="Ribosomal_uS4_N"/>
</dbReference>
<dbReference type="Pfam" id="PF01479">
    <property type="entry name" value="S4"/>
    <property type="match status" value="1"/>
</dbReference>
<evidence type="ECO:0000313" key="11">
    <source>
        <dbReference type="EMBL" id="OHA92897.1"/>
    </source>
</evidence>
<dbReference type="GO" id="GO:0006412">
    <property type="term" value="P:translation"/>
    <property type="evidence" value="ECO:0007669"/>
    <property type="project" value="UniProtKB-UniRule"/>
</dbReference>
<organism evidence="11 12">
    <name type="scientific">Candidatus Zambryskibacteria bacterium RIFCSPHIGHO2_02_38_10.5</name>
    <dbReference type="NCBI Taxonomy" id="1802742"/>
    <lineage>
        <taxon>Bacteria</taxon>
        <taxon>Candidatus Zambryskiibacteriota</taxon>
    </lineage>
</organism>
<keyword evidence="3 7" id="KW-0694">RNA-binding</keyword>
<feature type="domain" description="RNA-binding S4" evidence="9">
    <location>
        <begin position="92"/>
        <end position="155"/>
    </location>
</feature>
<gene>
    <name evidence="7" type="primary">rpsD</name>
    <name evidence="11" type="ORF">A2W58_00065</name>
</gene>
<evidence type="ECO:0000256" key="8">
    <source>
        <dbReference type="RuleBase" id="RU003699"/>
    </source>
</evidence>
<evidence type="ECO:0000259" key="9">
    <source>
        <dbReference type="SMART" id="SM00363"/>
    </source>
</evidence>
<dbReference type="SMART" id="SM01390">
    <property type="entry name" value="Ribosomal_S4"/>
    <property type="match status" value="1"/>
</dbReference>
<dbReference type="InterPro" id="IPR002942">
    <property type="entry name" value="S4_RNA-bd"/>
</dbReference>